<accession>A0AAE3DM83</accession>
<evidence type="ECO:0000256" key="1">
    <source>
        <dbReference type="ARBA" id="ARBA00022980"/>
    </source>
</evidence>
<comment type="caution">
    <text evidence="3">The sequence shown here is derived from an EMBL/GenBank/DDBJ whole genome shotgun (WGS) entry which is preliminary data.</text>
</comment>
<dbReference type="EMBL" id="JAJEQF010000009">
    <property type="protein sequence ID" value="MCC2167162.1"/>
    <property type="molecule type" value="Genomic_DNA"/>
</dbReference>
<dbReference type="GO" id="GO:0005840">
    <property type="term" value="C:ribosome"/>
    <property type="evidence" value="ECO:0007669"/>
    <property type="project" value="UniProtKB-KW"/>
</dbReference>
<dbReference type="InterPro" id="IPR008991">
    <property type="entry name" value="Translation_prot_SH3-like_sf"/>
</dbReference>
<name>A0AAE3DM83_9FIRM</name>
<keyword evidence="4" id="KW-1185">Reference proteome</keyword>
<evidence type="ECO:0000313" key="4">
    <source>
        <dbReference type="Proteomes" id="UP001199355"/>
    </source>
</evidence>
<gene>
    <name evidence="3" type="ORF">LKD45_05540</name>
</gene>
<evidence type="ECO:0000313" key="3">
    <source>
        <dbReference type="EMBL" id="MCC2167162.1"/>
    </source>
</evidence>
<dbReference type="Proteomes" id="UP001199355">
    <property type="component" value="Unassembled WGS sequence"/>
</dbReference>
<dbReference type="RefSeq" id="WP_021915988.1">
    <property type="nucleotide sequence ID" value="NZ_JAJEQF010000009.1"/>
</dbReference>
<dbReference type="InterPro" id="IPR041985">
    <property type="entry name" value="Ribosomal_eL14_KOW"/>
</dbReference>
<proteinExistence type="predicted"/>
<reference evidence="3 4" key="1">
    <citation type="submission" date="2021-10" db="EMBL/GenBank/DDBJ databases">
        <title>Anaerobic single-cell dispensing facilitates the cultivation of human gut bacteria.</title>
        <authorList>
            <person name="Afrizal A."/>
        </authorList>
    </citation>
    <scope>NUCLEOTIDE SEQUENCE [LARGE SCALE GENOMIC DNA]</scope>
    <source>
        <strain evidence="3 4">CLA-AA-H244</strain>
    </source>
</reference>
<evidence type="ECO:0000256" key="2">
    <source>
        <dbReference type="ARBA" id="ARBA00023274"/>
    </source>
</evidence>
<dbReference type="SUPFAM" id="SSF50104">
    <property type="entry name" value="Translation proteins SH3-like domain"/>
    <property type="match status" value="1"/>
</dbReference>
<keyword evidence="1" id="KW-0689">Ribosomal protein</keyword>
<dbReference type="AlphaFoldDB" id="A0AAE3DM83"/>
<dbReference type="CDD" id="cd06088">
    <property type="entry name" value="KOW_RPL14"/>
    <property type="match status" value="1"/>
</dbReference>
<dbReference type="GO" id="GO:1990904">
    <property type="term" value="C:ribonucleoprotein complex"/>
    <property type="evidence" value="ECO:0007669"/>
    <property type="project" value="UniProtKB-KW"/>
</dbReference>
<organism evidence="3 4">
    <name type="scientific">Gallintestinimicrobium propionicum</name>
    <dbReference type="NCBI Taxonomy" id="2981770"/>
    <lineage>
        <taxon>Bacteria</taxon>
        <taxon>Bacillati</taxon>
        <taxon>Bacillota</taxon>
        <taxon>Clostridia</taxon>
        <taxon>Lachnospirales</taxon>
        <taxon>Lachnospiraceae</taxon>
        <taxon>Gallintestinimicrobium</taxon>
    </lineage>
</organism>
<protein>
    <submittedName>
        <fullName evidence="3">KOW domain-containing RNA-binding protein</fullName>
    </submittedName>
</protein>
<keyword evidence="2" id="KW-0687">Ribonucleoprotein</keyword>
<sequence length="92" mass="10400">MVGKLAVSLAGHDKGSIFLVIREDGDVIWLADGISRLYQSPKRKKRKHVQLVLNGGMDSSELEDLFQNPADADTKIKRCIKLYSMEKANERR</sequence>